<evidence type="ECO:0000259" key="1">
    <source>
        <dbReference type="PROSITE" id="PS50878"/>
    </source>
</evidence>
<keyword evidence="3" id="KW-1185">Reference proteome</keyword>
<dbReference type="InterPro" id="IPR000477">
    <property type="entry name" value="RT_dom"/>
</dbReference>
<keyword evidence="2" id="KW-0255">Endonuclease</keyword>
<keyword evidence="2" id="KW-0378">Hydrolase</keyword>
<feature type="domain" description="Reverse transcriptase" evidence="1">
    <location>
        <begin position="1"/>
        <end position="110"/>
    </location>
</feature>
<dbReference type="GO" id="GO:0004519">
    <property type="term" value="F:endonuclease activity"/>
    <property type="evidence" value="ECO:0007669"/>
    <property type="project" value="UniProtKB-KW"/>
</dbReference>
<name>A0AAV4F687_9GAST</name>
<evidence type="ECO:0000313" key="2">
    <source>
        <dbReference type="EMBL" id="GFR68893.1"/>
    </source>
</evidence>
<dbReference type="AlphaFoldDB" id="A0AAV4F687"/>
<protein>
    <submittedName>
        <fullName evidence="2">Endonuclease-reverse transcriptase</fullName>
    </submittedName>
</protein>
<evidence type="ECO:0000313" key="3">
    <source>
        <dbReference type="Proteomes" id="UP000762676"/>
    </source>
</evidence>
<accession>A0AAV4F687</accession>
<dbReference type="Proteomes" id="UP000762676">
    <property type="component" value="Unassembled WGS sequence"/>
</dbReference>
<proteinExistence type="predicted"/>
<reference evidence="2 3" key="1">
    <citation type="journal article" date="2021" name="Elife">
        <title>Chloroplast acquisition without the gene transfer in kleptoplastic sea slugs, Plakobranchus ocellatus.</title>
        <authorList>
            <person name="Maeda T."/>
            <person name="Takahashi S."/>
            <person name="Yoshida T."/>
            <person name="Shimamura S."/>
            <person name="Takaki Y."/>
            <person name="Nagai Y."/>
            <person name="Toyoda A."/>
            <person name="Suzuki Y."/>
            <person name="Arimoto A."/>
            <person name="Ishii H."/>
            <person name="Satoh N."/>
            <person name="Nishiyama T."/>
            <person name="Hasebe M."/>
            <person name="Maruyama T."/>
            <person name="Minagawa J."/>
            <person name="Obokata J."/>
            <person name="Shigenobu S."/>
        </authorList>
    </citation>
    <scope>NUCLEOTIDE SEQUENCE [LARGE SCALE GENOMIC DNA]</scope>
</reference>
<keyword evidence="2" id="KW-0540">Nuclease</keyword>
<dbReference type="EMBL" id="BMAT01000582">
    <property type="protein sequence ID" value="GFR68893.1"/>
    <property type="molecule type" value="Genomic_DNA"/>
</dbReference>
<dbReference type="PANTHER" id="PTHR19446">
    <property type="entry name" value="REVERSE TRANSCRIPTASES"/>
    <property type="match status" value="1"/>
</dbReference>
<sequence length="110" mass="12667">MENIWPRLTAFGFIDYEKAFDSVEHFAIFDALRQININEKYVNILENIYLNATAKVHIDNMERSETRGSNLSEIVHSSHRNGLNMDGETLTNLRFADDVALVTEDTKSME</sequence>
<comment type="caution">
    <text evidence="2">The sequence shown here is derived from an EMBL/GenBank/DDBJ whole genome shotgun (WGS) entry which is preliminary data.</text>
</comment>
<gene>
    <name evidence="2" type="ORF">ElyMa_000289200</name>
</gene>
<dbReference type="PROSITE" id="PS50878">
    <property type="entry name" value="RT_POL"/>
    <property type="match status" value="1"/>
</dbReference>
<organism evidence="2 3">
    <name type="scientific">Elysia marginata</name>
    <dbReference type="NCBI Taxonomy" id="1093978"/>
    <lineage>
        <taxon>Eukaryota</taxon>
        <taxon>Metazoa</taxon>
        <taxon>Spiralia</taxon>
        <taxon>Lophotrochozoa</taxon>
        <taxon>Mollusca</taxon>
        <taxon>Gastropoda</taxon>
        <taxon>Heterobranchia</taxon>
        <taxon>Euthyneura</taxon>
        <taxon>Panpulmonata</taxon>
        <taxon>Sacoglossa</taxon>
        <taxon>Placobranchoidea</taxon>
        <taxon>Plakobranchidae</taxon>
        <taxon>Elysia</taxon>
    </lineage>
</organism>